<dbReference type="AlphaFoldDB" id="A0A7V8T0B9"/>
<keyword evidence="3" id="KW-1185">Reference proteome</keyword>
<sequence length="373" mass="40222">MSYDPSGQYHVPTTYEWNLTIERQLPAKTLFRIAYVGSRSLHILETEYYNPSNPGGVAGCPGSVGSPGKAGTGLANCTVFLGSGGAFKTNTFSSTVQADITDINANYNALQTSVEKRMAHGLTFLANYTYSKSLDDLPFGEGVSGFDTGYSVLPFNDPNRHRMDYGPSGFDHAHVFTGSYVWHSPSLRSSSTLLRYLLGDYEIGGIISAASGRPITVLQGTELSSRGIGQDRGTFVPGIDPYSANSCAGVTAKCVSWLNPAAFLSTAALKANCATFGPTCALPTFGNVGKNVLRLPRTSGWDVQVSKYFNFTERWKLQLRVEYFNVLNHPNFAPESISTGTVNGTDQISAFDKLNNNNAFGTFRAGQASDPRV</sequence>
<comment type="caution">
    <text evidence="2">The sequence shown here is derived from an EMBL/GenBank/DDBJ whole genome shotgun (WGS) entry which is preliminary data.</text>
</comment>
<proteinExistence type="predicted"/>
<evidence type="ECO:0000313" key="2">
    <source>
        <dbReference type="EMBL" id="MBA0088993.1"/>
    </source>
</evidence>
<accession>A0A7V8T0B9</accession>
<protein>
    <recommendedName>
        <fullName evidence="1">TonB-dependent transporter Oar-like beta-barrel domain-containing protein</fullName>
    </recommendedName>
</protein>
<dbReference type="SUPFAM" id="SSF56935">
    <property type="entry name" value="Porins"/>
    <property type="match status" value="1"/>
</dbReference>
<evidence type="ECO:0000259" key="1">
    <source>
        <dbReference type="Pfam" id="PF25183"/>
    </source>
</evidence>
<evidence type="ECO:0000313" key="3">
    <source>
        <dbReference type="Proteomes" id="UP000567293"/>
    </source>
</evidence>
<gene>
    <name evidence="2" type="ORF">HRJ53_28725</name>
</gene>
<dbReference type="Proteomes" id="UP000567293">
    <property type="component" value="Unassembled WGS sequence"/>
</dbReference>
<name>A0A7V8T0B9_9BACT</name>
<feature type="non-terminal residue" evidence="2">
    <location>
        <position position="373"/>
    </location>
</feature>
<dbReference type="InterPro" id="IPR057601">
    <property type="entry name" value="Oar-like_b-barrel"/>
</dbReference>
<reference evidence="2" key="1">
    <citation type="submission" date="2020-06" db="EMBL/GenBank/DDBJ databases">
        <title>Legume-microbial interactions unlock mineral nutrients during tropical forest succession.</title>
        <authorList>
            <person name="Epihov D.Z."/>
        </authorList>
    </citation>
    <scope>NUCLEOTIDE SEQUENCE [LARGE SCALE GENOMIC DNA]</scope>
    <source>
        <strain evidence="2">Pan2503</strain>
    </source>
</reference>
<dbReference type="Pfam" id="PF25183">
    <property type="entry name" value="OMP_b-brl_4"/>
    <property type="match status" value="1"/>
</dbReference>
<dbReference type="EMBL" id="JACDQQ010002784">
    <property type="protein sequence ID" value="MBA0088993.1"/>
    <property type="molecule type" value="Genomic_DNA"/>
</dbReference>
<feature type="domain" description="TonB-dependent transporter Oar-like beta-barrel" evidence="1">
    <location>
        <begin position="8"/>
        <end position="366"/>
    </location>
</feature>
<organism evidence="2 3">
    <name type="scientific">Candidatus Acidiferrum panamense</name>
    <dbReference type="NCBI Taxonomy" id="2741543"/>
    <lineage>
        <taxon>Bacteria</taxon>
        <taxon>Pseudomonadati</taxon>
        <taxon>Acidobacteriota</taxon>
        <taxon>Terriglobia</taxon>
        <taxon>Candidatus Acidiferrales</taxon>
        <taxon>Candidatus Acidiferrum</taxon>
    </lineage>
</organism>